<dbReference type="AlphaFoldDB" id="A0A160TUY3"/>
<dbReference type="InterPro" id="IPR018146">
    <property type="entry name" value="Glyoxalase_1_CS"/>
</dbReference>
<dbReference type="InterPro" id="IPR029068">
    <property type="entry name" value="Glyas_Bleomycin-R_OHBP_Dase"/>
</dbReference>
<dbReference type="InterPro" id="IPR037523">
    <property type="entry name" value="VOC_core"/>
</dbReference>
<comment type="pathway">
    <text evidence="1">Secondary metabolite metabolism; methylglyoxal degradation; (R)-lactate from methylglyoxal: step 1/2.</text>
</comment>
<evidence type="ECO:0000256" key="7">
    <source>
        <dbReference type="ARBA" id="ARBA00048273"/>
    </source>
</evidence>
<accession>A0A160TUY3</accession>
<dbReference type="PANTHER" id="PTHR46036:SF5">
    <property type="entry name" value="LACTOYLGLUTATHIONE LYASE"/>
    <property type="match status" value="1"/>
</dbReference>
<proteinExistence type="inferred from homology"/>
<organism evidence="9">
    <name type="scientific">hydrothermal vent metagenome</name>
    <dbReference type="NCBI Taxonomy" id="652676"/>
    <lineage>
        <taxon>unclassified sequences</taxon>
        <taxon>metagenomes</taxon>
        <taxon>ecological metagenomes</taxon>
    </lineage>
</organism>
<dbReference type="GO" id="GO:0019243">
    <property type="term" value="P:methylglyoxal catabolic process to D-lactate via S-lactoyl-glutathione"/>
    <property type="evidence" value="ECO:0007669"/>
    <property type="project" value="TreeGrafter"/>
</dbReference>
<feature type="domain" description="VOC" evidence="8">
    <location>
        <begin position="9"/>
        <end position="134"/>
    </location>
</feature>
<dbReference type="NCBIfam" id="TIGR00068">
    <property type="entry name" value="glyox_I"/>
    <property type="match status" value="1"/>
</dbReference>
<reference evidence="9" key="1">
    <citation type="submission" date="2015-10" db="EMBL/GenBank/DDBJ databases">
        <authorList>
            <person name="Gilbert D.G."/>
        </authorList>
    </citation>
    <scope>NUCLEOTIDE SEQUENCE</scope>
</reference>
<name>A0A160TUY3_9ZZZZ</name>
<dbReference type="SUPFAM" id="SSF54593">
    <property type="entry name" value="Glyoxalase/Bleomycin resistance protein/Dihydroxybiphenyl dioxygenase"/>
    <property type="match status" value="1"/>
</dbReference>
<evidence type="ECO:0000256" key="6">
    <source>
        <dbReference type="ARBA" id="ARBA00030537"/>
    </source>
</evidence>
<dbReference type="GO" id="GO:0046872">
    <property type="term" value="F:metal ion binding"/>
    <property type="evidence" value="ECO:0007669"/>
    <property type="project" value="UniProtKB-KW"/>
</dbReference>
<dbReference type="InterPro" id="IPR004360">
    <property type="entry name" value="Glyas_Fos-R_dOase_dom"/>
</dbReference>
<evidence type="ECO:0000256" key="5">
    <source>
        <dbReference type="ARBA" id="ARBA00023239"/>
    </source>
</evidence>
<dbReference type="Gene3D" id="3.10.180.10">
    <property type="entry name" value="2,3-Dihydroxybiphenyl 1,2-Dioxygenase, domain 1"/>
    <property type="match status" value="1"/>
</dbReference>
<dbReference type="EMBL" id="CZRL01000120">
    <property type="protein sequence ID" value="CUS55105.1"/>
    <property type="molecule type" value="Genomic_DNA"/>
</dbReference>
<protein>
    <recommendedName>
        <fullName evidence="3">lactoylglutathione lyase</fullName>
        <ecNumber evidence="3">4.4.1.5</ecNumber>
    </recommendedName>
    <alternativeName>
        <fullName evidence="6">Glyoxalase I</fullName>
    </alternativeName>
</protein>
<evidence type="ECO:0000256" key="2">
    <source>
        <dbReference type="ARBA" id="ARBA00010363"/>
    </source>
</evidence>
<gene>
    <name evidence="9" type="ORF">MGWOODY_XGa2173</name>
</gene>
<dbReference type="Pfam" id="PF00903">
    <property type="entry name" value="Glyoxalase"/>
    <property type="match status" value="1"/>
</dbReference>
<dbReference type="PROSITE" id="PS00934">
    <property type="entry name" value="GLYOXALASE_I_1"/>
    <property type="match status" value="1"/>
</dbReference>
<evidence type="ECO:0000259" key="8">
    <source>
        <dbReference type="PROSITE" id="PS51819"/>
    </source>
</evidence>
<evidence type="ECO:0000256" key="4">
    <source>
        <dbReference type="ARBA" id="ARBA00022723"/>
    </source>
</evidence>
<evidence type="ECO:0000313" key="9">
    <source>
        <dbReference type="EMBL" id="CUS55105.1"/>
    </source>
</evidence>
<dbReference type="GO" id="GO:0005737">
    <property type="term" value="C:cytoplasm"/>
    <property type="evidence" value="ECO:0007669"/>
    <property type="project" value="TreeGrafter"/>
</dbReference>
<evidence type="ECO:0000256" key="1">
    <source>
        <dbReference type="ARBA" id="ARBA00005008"/>
    </source>
</evidence>
<comment type="similarity">
    <text evidence="2">Belongs to the glyoxalase I family.</text>
</comment>
<dbReference type="InterPro" id="IPR004361">
    <property type="entry name" value="Glyoxalase_1"/>
</dbReference>
<dbReference type="PROSITE" id="PS51819">
    <property type="entry name" value="VOC"/>
    <property type="match status" value="1"/>
</dbReference>
<dbReference type="EC" id="4.4.1.5" evidence="3"/>
<evidence type="ECO:0000256" key="3">
    <source>
        <dbReference type="ARBA" id="ARBA00012081"/>
    </source>
</evidence>
<dbReference type="PANTHER" id="PTHR46036">
    <property type="entry name" value="LACTOYLGLUTATHIONE LYASE"/>
    <property type="match status" value="1"/>
</dbReference>
<keyword evidence="5 9" id="KW-0456">Lyase</keyword>
<comment type="catalytic activity">
    <reaction evidence="7">
        <text>(R)-S-lactoylglutathione = methylglyoxal + glutathione</text>
        <dbReference type="Rhea" id="RHEA:19069"/>
        <dbReference type="ChEBI" id="CHEBI:17158"/>
        <dbReference type="ChEBI" id="CHEBI:57474"/>
        <dbReference type="ChEBI" id="CHEBI:57925"/>
        <dbReference type="EC" id="4.4.1.5"/>
    </reaction>
</comment>
<sequence>MTEQKPDFRLDHTMIRVVDQEKTLDFYTRILGMKLLRQNEYPKGRFTNTFVGYQGEDEGTTIEMTYNWDQQEPYDQGNAWGHFALKVSDVYATADYLKSQGVEFTREPGPMKGGTRVIAFFKDPNGYTIELNEPLSKSQ</sequence>
<dbReference type="UniPathway" id="UPA00619">
    <property type="reaction ID" value="UER00675"/>
</dbReference>
<keyword evidence="4" id="KW-0479">Metal-binding</keyword>
<dbReference type="GO" id="GO:0004462">
    <property type="term" value="F:lactoylglutathione lyase activity"/>
    <property type="evidence" value="ECO:0007669"/>
    <property type="project" value="UniProtKB-EC"/>
</dbReference>